<evidence type="ECO:0000256" key="6">
    <source>
        <dbReference type="ARBA" id="ARBA00023102"/>
    </source>
</evidence>
<dbReference type="GO" id="GO:0004401">
    <property type="term" value="F:histidinol-phosphatase activity"/>
    <property type="evidence" value="ECO:0007669"/>
    <property type="project" value="UniProtKB-EC"/>
</dbReference>
<evidence type="ECO:0000256" key="4">
    <source>
        <dbReference type="ARBA" id="ARBA00022605"/>
    </source>
</evidence>
<dbReference type="CDD" id="cd12110">
    <property type="entry name" value="PHP_HisPPase_Hisj_like"/>
    <property type="match status" value="1"/>
</dbReference>
<comment type="catalytic activity">
    <reaction evidence="7 8">
        <text>L-histidinol phosphate + H2O = L-histidinol + phosphate</text>
        <dbReference type="Rhea" id="RHEA:14465"/>
        <dbReference type="ChEBI" id="CHEBI:15377"/>
        <dbReference type="ChEBI" id="CHEBI:43474"/>
        <dbReference type="ChEBI" id="CHEBI:57699"/>
        <dbReference type="ChEBI" id="CHEBI:57980"/>
        <dbReference type="EC" id="3.1.3.15"/>
    </reaction>
</comment>
<organism evidence="10 11">
    <name type="scientific">Halobacillus amylolyticus</name>
    <dbReference type="NCBI Taxonomy" id="2932259"/>
    <lineage>
        <taxon>Bacteria</taxon>
        <taxon>Bacillati</taxon>
        <taxon>Bacillota</taxon>
        <taxon>Bacilli</taxon>
        <taxon>Bacillales</taxon>
        <taxon>Bacillaceae</taxon>
        <taxon>Halobacillus</taxon>
    </lineage>
</organism>
<dbReference type="PANTHER" id="PTHR21039">
    <property type="entry name" value="HISTIDINOL PHOSPHATASE-RELATED"/>
    <property type="match status" value="1"/>
</dbReference>
<dbReference type="EMBL" id="CP095075">
    <property type="protein sequence ID" value="UOR11916.1"/>
    <property type="molecule type" value="Genomic_DNA"/>
</dbReference>
<evidence type="ECO:0000259" key="9">
    <source>
        <dbReference type="Pfam" id="PF02811"/>
    </source>
</evidence>
<sequence>MIDGHIHSPYCPHGTSDSLESYVEQAIKTGYTSMTFTEHAPLPPSFNDPVPTKDSGMNPRLLEAYINNVRNVKKTYESDIEVKVGLEVDYISGFEEETKLFLDEYGRFLDDSILSVHFLPIKKDWYCIDYSASVYREALAASGSPNNLYQLYYDVLVQSISADLGVHKPNRIGHMTLIKKFQQLYEPPVAWEQMAIDFLDHVKEGSMTLDYNGAGMYKEHCKEAYPPLKIARKASAKGIPLIYGSDAHSSSAITQDYDGLDSSLIR</sequence>
<dbReference type="Pfam" id="PF02811">
    <property type="entry name" value="PHP"/>
    <property type="match status" value="1"/>
</dbReference>
<evidence type="ECO:0000256" key="3">
    <source>
        <dbReference type="ARBA" id="ARBA00013085"/>
    </source>
</evidence>
<name>A0ABY4HAN9_9BACI</name>
<dbReference type="NCBIfam" id="NF005996">
    <property type="entry name" value="PRK08123.1"/>
    <property type="match status" value="1"/>
</dbReference>
<protein>
    <recommendedName>
        <fullName evidence="3 8">Histidinol-phosphatase</fullName>
        <shortName evidence="8">HolPase</shortName>
        <ecNumber evidence="3 8">3.1.3.15</ecNumber>
    </recommendedName>
</protein>
<proteinExistence type="inferred from homology"/>
<dbReference type="InterPro" id="IPR016195">
    <property type="entry name" value="Pol/histidinol_Pase-like"/>
</dbReference>
<dbReference type="RefSeq" id="WP_245032339.1">
    <property type="nucleotide sequence ID" value="NZ_CP095075.1"/>
</dbReference>
<feature type="domain" description="PHP" evidence="9">
    <location>
        <begin position="3"/>
        <end position="212"/>
    </location>
</feature>
<evidence type="ECO:0000256" key="1">
    <source>
        <dbReference type="ARBA" id="ARBA00004970"/>
    </source>
</evidence>
<evidence type="ECO:0000256" key="7">
    <source>
        <dbReference type="ARBA" id="ARBA00049158"/>
    </source>
</evidence>
<dbReference type="NCBIfam" id="TIGR01856">
    <property type="entry name" value="hisJ_fam"/>
    <property type="match status" value="1"/>
</dbReference>
<dbReference type="InterPro" id="IPR010140">
    <property type="entry name" value="Histidinol_P_phosphatase_HisJ"/>
</dbReference>
<keyword evidence="11" id="KW-1185">Reference proteome</keyword>
<evidence type="ECO:0000256" key="8">
    <source>
        <dbReference type="RuleBase" id="RU366003"/>
    </source>
</evidence>
<evidence type="ECO:0000313" key="10">
    <source>
        <dbReference type="EMBL" id="UOR11916.1"/>
    </source>
</evidence>
<dbReference type="PANTHER" id="PTHR21039:SF0">
    <property type="entry name" value="HISTIDINOL-PHOSPHATASE"/>
    <property type="match status" value="1"/>
</dbReference>
<gene>
    <name evidence="10" type="primary">hisJ</name>
    <name evidence="10" type="ORF">MUO15_20590</name>
</gene>
<comment type="similarity">
    <text evidence="2 8">Belongs to the PHP hydrolase family. HisK subfamily.</text>
</comment>
<keyword evidence="4 8" id="KW-0028">Amino-acid biosynthesis</keyword>
<evidence type="ECO:0000256" key="2">
    <source>
        <dbReference type="ARBA" id="ARBA00009152"/>
    </source>
</evidence>
<dbReference type="InterPro" id="IPR004013">
    <property type="entry name" value="PHP_dom"/>
</dbReference>
<dbReference type="Gene3D" id="3.20.20.140">
    <property type="entry name" value="Metal-dependent hydrolases"/>
    <property type="match status" value="1"/>
</dbReference>
<accession>A0ABY4HAN9</accession>
<dbReference type="EC" id="3.1.3.15" evidence="3 8"/>
<evidence type="ECO:0000313" key="11">
    <source>
        <dbReference type="Proteomes" id="UP000830326"/>
    </source>
</evidence>
<evidence type="ECO:0000256" key="5">
    <source>
        <dbReference type="ARBA" id="ARBA00022801"/>
    </source>
</evidence>
<reference evidence="10" key="1">
    <citation type="submission" date="2022-04" db="EMBL/GenBank/DDBJ databases">
        <title>Halobacillus sp. isolated from saltern.</title>
        <authorList>
            <person name="Won M."/>
            <person name="Lee C.-M."/>
            <person name="Woen H.-Y."/>
            <person name="Kwon S.-W."/>
        </authorList>
    </citation>
    <scope>NUCLEOTIDE SEQUENCE</scope>
    <source>
        <strain evidence="10">SSHM10-5</strain>
    </source>
</reference>
<dbReference type="Proteomes" id="UP000830326">
    <property type="component" value="Chromosome"/>
</dbReference>
<keyword evidence="6 8" id="KW-0368">Histidine biosynthesis</keyword>
<dbReference type="SUPFAM" id="SSF89550">
    <property type="entry name" value="PHP domain-like"/>
    <property type="match status" value="1"/>
</dbReference>
<keyword evidence="5 8" id="KW-0378">Hydrolase</keyword>
<comment type="pathway">
    <text evidence="1 8">Amino-acid biosynthesis; L-histidine biosynthesis; L-histidine from 5-phospho-alpha-D-ribose 1-diphosphate: step 8/9.</text>
</comment>